<dbReference type="CDD" id="cd02603">
    <property type="entry name" value="HAD_sEH-N_like"/>
    <property type="match status" value="1"/>
</dbReference>
<dbReference type="EMBL" id="LJVE01000045">
    <property type="protein sequence ID" value="KPL14550.1"/>
    <property type="molecule type" value="Genomic_DNA"/>
</dbReference>
<proteinExistence type="predicted"/>
<dbReference type="PANTHER" id="PTHR43611:SF3">
    <property type="entry name" value="FLAVIN MONONUCLEOTIDE HYDROLASE 1, CHLOROPLATIC"/>
    <property type="match status" value="1"/>
</dbReference>
<dbReference type="NCBIfam" id="TIGR01509">
    <property type="entry name" value="HAD-SF-IA-v3"/>
    <property type="match status" value="1"/>
</dbReference>
<dbReference type="Proteomes" id="UP000050975">
    <property type="component" value="Unassembled WGS sequence"/>
</dbReference>
<evidence type="ECO:0008006" key="3">
    <source>
        <dbReference type="Google" id="ProtNLM"/>
    </source>
</evidence>
<gene>
    <name evidence="1" type="ORF">AMJ74_03170</name>
</gene>
<protein>
    <recommendedName>
        <fullName evidence="3">Haloacid dehalogenase</fullName>
    </recommendedName>
</protein>
<dbReference type="Gene3D" id="3.40.50.1000">
    <property type="entry name" value="HAD superfamily/HAD-like"/>
    <property type="match status" value="1"/>
</dbReference>
<sequence>MKKYCAMIFDCGGVIFHFSSDRIFKHWALVSGKDAIELKKKFDFGETYQKFERGEISPSVFRKKTMNKLEFKISDEEFDNGWNSMYMELVPGIVGLLRELRSTYRLVALTNTNAIHAERWPILFSSVLEYFEKVFSSHVIGARKPEKRAYETVLNYLGVNPQSTIFFDDNPEFVRAAETMDISSVRVTSFKQMANEMRERGVRLECVV</sequence>
<dbReference type="AlphaFoldDB" id="A0A0S8JXL4"/>
<name>A0A0S8JXL4_UNCW3</name>
<evidence type="ECO:0000313" key="2">
    <source>
        <dbReference type="Proteomes" id="UP000050975"/>
    </source>
</evidence>
<accession>A0A0S8JXL4</accession>
<dbReference type="SUPFAM" id="SSF56784">
    <property type="entry name" value="HAD-like"/>
    <property type="match status" value="1"/>
</dbReference>
<dbReference type="SFLD" id="SFLDG01129">
    <property type="entry name" value="C1.5:_HAD__Beta-PGM__Phosphata"/>
    <property type="match status" value="1"/>
</dbReference>
<dbReference type="InterPro" id="IPR023198">
    <property type="entry name" value="PGP-like_dom2"/>
</dbReference>
<comment type="caution">
    <text evidence="1">The sequence shown here is derived from an EMBL/GenBank/DDBJ whole genome shotgun (WGS) entry which is preliminary data.</text>
</comment>
<dbReference type="SFLD" id="SFLDS00003">
    <property type="entry name" value="Haloacid_Dehalogenase"/>
    <property type="match status" value="1"/>
</dbReference>
<organism evidence="1 2">
    <name type="scientific">candidate division WOR_3 bacterium SM1_77</name>
    <dbReference type="NCBI Taxonomy" id="1703778"/>
    <lineage>
        <taxon>Bacteria</taxon>
        <taxon>Bacteria division WOR-3</taxon>
    </lineage>
</organism>
<dbReference type="InterPro" id="IPR036412">
    <property type="entry name" value="HAD-like_sf"/>
</dbReference>
<dbReference type="InterPro" id="IPR006439">
    <property type="entry name" value="HAD-SF_hydro_IA"/>
</dbReference>
<dbReference type="Pfam" id="PF00702">
    <property type="entry name" value="Hydrolase"/>
    <property type="match status" value="1"/>
</dbReference>
<dbReference type="Gene3D" id="1.10.150.240">
    <property type="entry name" value="Putative phosphatase, domain 2"/>
    <property type="match status" value="1"/>
</dbReference>
<evidence type="ECO:0000313" key="1">
    <source>
        <dbReference type="EMBL" id="KPL14550.1"/>
    </source>
</evidence>
<dbReference type="InterPro" id="IPR023214">
    <property type="entry name" value="HAD_sf"/>
</dbReference>
<dbReference type="PANTHER" id="PTHR43611">
    <property type="entry name" value="ALPHA-D-GLUCOSE 1-PHOSPHATE PHOSPHATASE"/>
    <property type="match status" value="1"/>
</dbReference>
<reference evidence="1 2" key="1">
    <citation type="journal article" date="2015" name="Microbiome">
        <title>Genomic resolution of linkages in carbon, nitrogen, and sulfur cycling among widespread estuary sediment bacteria.</title>
        <authorList>
            <person name="Baker B.J."/>
            <person name="Lazar C.S."/>
            <person name="Teske A.P."/>
            <person name="Dick G.J."/>
        </authorList>
    </citation>
    <scope>NUCLEOTIDE SEQUENCE [LARGE SCALE GENOMIC DNA]</scope>
    <source>
        <strain evidence="1">SM1_77</strain>
    </source>
</reference>